<proteinExistence type="predicted"/>
<dbReference type="AlphaFoldDB" id="A0AAN7BM92"/>
<dbReference type="Proteomes" id="UP001301958">
    <property type="component" value="Unassembled WGS sequence"/>
</dbReference>
<comment type="caution">
    <text evidence="2">The sequence shown here is derived from an EMBL/GenBank/DDBJ whole genome shotgun (WGS) entry which is preliminary data.</text>
</comment>
<reference evidence="2" key="2">
    <citation type="submission" date="2023-05" db="EMBL/GenBank/DDBJ databases">
        <authorList>
            <consortium name="Lawrence Berkeley National Laboratory"/>
            <person name="Steindorff A."/>
            <person name="Hensen N."/>
            <person name="Bonometti L."/>
            <person name="Westerberg I."/>
            <person name="Brannstrom I.O."/>
            <person name="Guillou S."/>
            <person name="Cros-Aarteil S."/>
            <person name="Calhoun S."/>
            <person name="Haridas S."/>
            <person name="Kuo A."/>
            <person name="Mondo S."/>
            <person name="Pangilinan J."/>
            <person name="Riley R."/>
            <person name="Labutti K."/>
            <person name="Andreopoulos B."/>
            <person name="Lipzen A."/>
            <person name="Chen C."/>
            <person name="Yanf M."/>
            <person name="Daum C."/>
            <person name="Ng V."/>
            <person name="Clum A."/>
            <person name="Ohm R."/>
            <person name="Martin F."/>
            <person name="Silar P."/>
            <person name="Natvig D."/>
            <person name="Lalanne C."/>
            <person name="Gautier V."/>
            <person name="Ament-Velasquez S.L."/>
            <person name="Kruys A."/>
            <person name="Hutchinson M.I."/>
            <person name="Powell A.J."/>
            <person name="Barry K."/>
            <person name="Miller A.N."/>
            <person name="Grigoriev I.V."/>
            <person name="Debuchy R."/>
            <person name="Gladieux P."/>
            <person name="Thoren M.H."/>
            <person name="Johannesson H."/>
        </authorList>
    </citation>
    <scope>NUCLEOTIDE SEQUENCE</scope>
    <source>
        <strain evidence="2">CBS 990.96</strain>
    </source>
</reference>
<reference evidence="2" key="1">
    <citation type="journal article" date="2023" name="Mol. Phylogenet. Evol.">
        <title>Genome-scale phylogeny and comparative genomics of the fungal order Sordariales.</title>
        <authorList>
            <person name="Hensen N."/>
            <person name="Bonometti L."/>
            <person name="Westerberg I."/>
            <person name="Brannstrom I.O."/>
            <person name="Guillou S."/>
            <person name="Cros-Aarteil S."/>
            <person name="Calhoun S."/>
            <person name="Haridas S."/>
            <person name="Kuo A."/>
            <person name="Mondo S."/>
            <person name="Pangilinan J."/>
            <person name="Riley R."/>
            <person name="LaButti K."/>
            <person name="Andreopoulos B."/>
            <person name="Lipzen A."/>
            <person name="Chen C."/>
            <person name="Yan M."/>
            <person name="Daum C."/>
            <person name="Ng V."/>
            <person name="Clum A."/>
            <person name="Steindorff A."/>
            <person name="Ohm R.A."/>
            <person name="Martin F."/>
            <person name="Silar P."/>
            <person name="Natvig D.O."/>
            <person name="Lalanne C."/>
            <person name="Gautier V."/>
            <person name="Ament-Velasquez S.L."/>
            <person name="Kruys A."/>
            <person name="Hutchinson M.I."/>
            <person name="Powell A.J."/>
            <person name="Barry K."/>
            <person name="Miller A.N."/>
            <person name="Grigoriev I.V."/>
            <person name="Debuchy R."/>
            <person name="Gladieux P."/>
            <person name="Hiltunen Thoren M."/>
            <person name="Johannesson H."/>
        </authorList>
    </citation>
    <scope>NUCLEOTIDE SEQUENCE</scope>
    <source>
        <strain evidence="2">CBS 990.96</strain>
    </source>
</reference>
<feature type="region of interest" description="Disordered" evidence="1">
    <location>
        <begin position="700"/>
        <end position="720"/>
    </location>
</feature>
<feature type="compositionally biased region" description="Acidic residues" evidence="1">
    <location>
        <begin position="635"/>
        <end position="651"/>
    </location>
</feature>
<accession>A0AAN7BM92</accession>
<protein>
    <recommendedName>
        <fullName evidence="4">F-box domain-containing protein</fullName>
    </recommendedName>
</protein>
<evidence type="ECO:0008006" key="4">
    <source>
        <dbReference type="Google" id="ProtNLM"/>
    </source>
</evidence>
<organism evidence="2 3">
    <name type="scientific">Podospora fimiseda</name>
    <dbReference type="NCBI Taxonomy" id="252190"/>
    <lineage>
        <taxon>Eukaryota</taxon>
        <taxon>Fungi</taxon>
        <taxon>Dikarya</taxon>
        <taxon>Ascomycota</taxon>
        <taxon>Pezizomycotina</taxon>
        <taxon>Sordariomycetes</taxon>
        <taxon>Sordariomycetidae</taxon>
        <taxon>Sordariales</taxon>
        <taxon>Podosporaceae</taxon>
        <taxon>Podospora</taxon>
    </lineage>
</organism>
<evidence type="ECO:0000313" key="2">
    <source>
        <dbReference type="EMBL" id="KAK4225928.1"/>
    </source>
</evidence>
<keyword evidence="3" id="KW-1185">Reference proteome</keyword>
<evidence type="ECO:0000313" key="3">
    <source>
        <dbReference type="Proteomes" id="UP001301958"/>
    </source>
</evidence>
<gene>
    <name evidence="2" type="ORF">QBC38DRAFT_248733</name>
</gene>
<feature type="region of interest" description="Disordered" evidence="1">
    <location>
        <begin position="631"/>
        <end position="664"/>
    </location>
</feature>
<sequence length="732" mass="83026">MYTEPIDLGMVNITRDKVETLGLNEIYSHLIQIDRLQTAINPTGRRPSTSYERNEYIRYALRRRQALLSRPLIQGRNITDLPHDILYYILVDVIGNSGADKRILEARLVCRAFNNICSSHLFPKGTIKLSLSQRSLDRLQGLIKNPLIASSIRTVEIDLAHHEPEMALDLPKFTRHRLNQLRAWYRHWNTRFEKPDIAAKSLYDYRPKYRPRQNFQWIESVWNETLSLGINRQTEGVPDQGAEQGFLKLLLDGHKEFRRLQAEEHCLITGGRFVAIIAACIAITGNPVTVVCQSNPHKPTDPHSFSTSVPWNKPEHEWAAYEAACDMLHNEKGQIFDLIKAPLAWFDTDFYAPRPNKILPARILSELPIAIHKVGGILKKYHISAFPTFAHDGYIWDCIRPHLFGNWADLAAACSRLTSFRFEPPRASGPARGPWKAYPPVQMEHINGFLGAFLSGSASTLEHLCINTHLFELDDWEDGGNPVWRTLCADTVLSAITSLPRIQTISLMSIEVGQDALEGFFKAIGDAAFLRELKLECFALDGETWRGVLHSLKNALEAGRARRGGPVEIEFSDLYGGELGYRIEAKDWEIMSGTKNGPPPIESLYDDDFHGLDTIPESEFDTLTRYTEFVSNQADSDDQDDSDSETTDSLDPDNPVIPPPSSFWLSTDTVSERVTRFLLSKYGWPTVIRMKEYVLDETGMKRDPLNRPSSRPLIPGRLKERPIPVELNQMAS</sequence>
<evidence type="ECO:0000256" key="1">
    <source>
        <dbReference type="SAM" id="MobiDB-lite"/>
    </source>
</evidence>
<name>A0AAN7BM92_9PEZI</name>
<dbReference type="EMBL" id="MU865356">
    <property type="protein sequence ID" value="KAK4225928.1"/>
    <property type="molecule type" value="Genomic_DNA"/>
</dbReference>